<dbReference type="PANTHER" id="PTHR10048:SF22">
    <property type="entry name" value="PHOSPHATIDYLINOSITOL 4-KINASE BETA"/>
    <property type="match status" value="1"/>
</dbReference>
<dbReference type="AlphaFoldDB" id="A0A0G4EMT0"/>
<evidence type="ECO:0000313" key="8">
    <source>
        <dbReference type="EMBL" id="CEL98476.1"/>
    </source>
</evidence>
<dbReference type="SUPFAM" id="SSF48371">
    <property type="entry name" value="ARM repeat"/>
    <property type="match status" value="1"/>
</dbReference>
<dbReference type="FunFam" id="1.10.1070.11:FF:000016">
    <property type="entry name" value="PIK1p Phosphatidylinositol 4-kinase"/>
    <property type="match status" value="1"/>
</dbReference>
<dbReference type="InterPro" id="IPR036940">
    <property type="entry name" value="PI3/4_kinase_cat_sf"/>
</dbReference>
<gene>
    <name evidence="8" type="ORF">Vbra_5262</name>
</gene>
<dbReference type="GO" id="GO:0004430">
    <property type="term" value="F:1-phosphatidylinositol 4-kinase activity"/>
    <property type="evidence" value="ECO:0007669"/>
    <property type="project" value="UniProtKB-EC"/>
</dbReference>
<dbReference type="GO" id="GO:0005737">
    <property type="term" value="C:cytoplasm"/>
    <property type="evidence" value="ECO:0007669"/>
    <property type="project" value="TreeGrafter"/>
</dbReference>
<dbReference type="GO" id="GO:0046854">
    <property type="term" value="P:phosphatidylinositol phosphate biosynthetic process"/>
    <property type="evidence" value="ECO:0007669"/>
    <property type="project" value="InterPro"/>
</dbReference>
<feature type="domain" description="PIK helical" evidence="7">
    <location>
        <begin position="1"/>
        <end position="161"/>
    </location>
</feature>
<keyword evidence="4" id="KW-0418">Kinase</keyword>
<protein>
    <recommendedName>
        <fullName evidence="2">1-phosphatidylinositol 4-kinase</fullName>
        <ecNumber evidence="2">2.7.1.67</ecNumber>
    </recommendedName>
</protein>
<dbReference type="Pfam" id="PF21245">
    <property type="entry name" value="PI4KB-PIK1_PIK"/>
    <property type="match status" value="1"/>
</dbReference>
<dbReference type="InParanoid" id="A0A0G4EMT0"/>
<evidence type="ECO:0000259" key="6">
    <source>
        <dbReference type="PROSITE" id="PS50290"/>
    </source>
</evidence>
<dbReference type="InterPro" id="IPR000403">
    <property type="entry name" value="PI3/4_kinase_cat_dom"/>
</dbReference>
<feature type="region of interest" description="Disordered" evidence="5">
    <location>
        <begin position="165"/>
        <end position="271"/>
    </location>
</feature>
<dbReference type="OrthoDB" id="10264149at2759"/>
<dbReference type="FunCoup" id="A0A0G4EMT0">
    <property type="interactions" value="6"/>
</dbReference>
<dbReference type="PROSITE" id="PS51545">
    <property type="entry name" value="PIK_HELICAL"/>
    <property type="match status" value="1"/>
</dbReference>
<feature type="compositionally biased region" description="Basic and acidic residues" evidence="5">
    <location>
        <begin position="7"/>
        <end position="22"/>
    </location>
</feature>
<dbReference type="SMART" id="SM00146">
    <property type="entry name" value="PI3Kc"/>
    <property type="match status" value="1"/>
</dbReference>
<feature type="region of interest" description="Disordered" evidence="5">
    <location>
        <begin position="397"/>
        <end position="431"/>
    </location>
</feature>
<dbReference type="PROSITE" id="PS50290">
    <property type="entry name" value="PI3_4_KINASE_3"/>
    <property type="match status" value="1"/>
</dbReference>
<dbReference type="GO" id="GO:0048015">
    <property type="term" value="P:phosphatidylinositol-mediated signaling"/>
    <property type="evidence" value="ECO:0007669"/>
    <property type="project" value="TreeGrafter"/>
</dbReference>
<proteinExistence type="predicted"/>
<keyword evidence="9" id="KW-1185">Reference proteome</keyword>
<feature type="region of interest" description="Disordered" evidence="5">
    <location>
        <begin position="473"/>
        <end position="638"/>
    </location>
</feature>
<dbReference type="STRING" id="1169540.A0A0G4EMT0"/>
<feature type="region of interest" description="Disordered" evidence="5">
    <location>
        <begin position="717"/>
        <end position="817"/>
    </location>
</feature>
<dbReference type="EMBL" id="CDMY01000271">
    <property type="protein sequence ID" value="CEL98476.1"/>
    <property type="molecule type" value="Genomic_DNA"/>
</dbReference>
<organism evidence="8 9">
    <name type="scientific">Vitrella brassicaformis (strain CCMP3155)</name>
    <dbReference type="NCBI Taxonomy" id="1169540"/>
    <lineage>
        <taxon>Eukaryota</taxon>
        <taxon>Sar</taxon>
        <taxon>Alveolata</taxon>
        <taxon>Colpodellida</taxon>
        <taxon>Vitrellaceae</taxon>
        <taxon>Vitrella</taxon>
    </lineage>
</organism>
<dbReference type="VEuPathDB" id="CryptoDB:Vbra_5262"/>
<dbReference type="InterPro" id="IPR018936">
    <property type="entry name" value="PI3/4_kinase_CS"/>
</dbReference>
<dbReference type="PANTHER" id="PTHR10048">
    <property type="entry name" value="PHOSPHATIDYLINOSITOL KINASE"/>
    <property type="match status" value="1"/>
</dbReference>
<feature type="domain" description="PI3K/PI4K catalytic" evidence="6">
    <location>
        <begin position="830"/>
        <end position="1096"/>
    </location>
</feature>
<dbReference type="InterPro" id="IPR057754">
    <property type="entry name" value="PI4-kinase_beta/PIK1_cat"/>
</dbReference>
<dbReference type="CDD" id="cd05168">
    <property type="entry name" value="PI4Kc_III_beta"/>
    <property type="match status" value="1"/>
</dbReference>
<name>A0A0G4EMT0_VITBC</name>
<feature type="region of interest" description="Disordered" evidence="5">
    <location>
        <begin position="1"/>
        <end position="42"/>
    </location>
</feature>
<evidence type="ECO:0000256" key="1">
    <source>
        <dbReference type="ARBA" id="ARBA00001686"/>
    </source>
</evidence>
<dbReference type="InterPro" id="IPR016024">
    <property type="entry name" value="ARM-type_fold"/>
</dbReference>
<sequence>MAQASRGAREREKGPPGRDRESGGQGQQQQHPQHPHQPAGGKKVFKEGSLMRLFKCDEFEKDMYFHVYYLFHKKEQGIQDYLVNLLYRRADEEINFYLPQLCQVSLVRFKTTSLSRFLLDQAARSMHFALKLYWNFQATVEDKLPEVAEDAKKMWGEVEMAVVNSKAAPEEGNTAGPRSSRSSGPDFFRRKRLLRSMELNRSQRSGKVPPPSPQHPPHSASDEAVAGKRSKHDHNGVPESPSADSVGAGRRSRIPSSVVKQTLEHTSNESSDLRLAKGTIHIVASKLKFPNVYSKFGDPCSTLGLFHDVNPQVLQSDLQHFMLKQRRCEYFNLVIAFAALLVELSMLLAQEPDRSVRNVALRAVLNVLNEWLFERRCTVALSEGTFQLTGVSVPLQGSVTAPHTHHTHPNAHRQSITQPQHHQGDESAPSTSLQILKIHTEDCRVLSSKKRAPYLLVFEVADLDEDIRSVPDNRRLSCTSSANRRTTSLPHHLHDEPASDPDSSPSSRTRKASDQPSTEPPPPTPAPTQSPSPNPPLSPANERTQQPAPHRVESPEMSAAAPPFESHPAGGGGELVRGGSKMFERRSSVTGNVSSAADEGGTGGSEADALPLSPSGGDEGPPRVNVRFHGDVKDTDDGGSDWGHLYVYESLIRELKGRGLFPSGPLGDSVSSSTVDAAMAQLRRSLISQYQANQQPSKANAPSPKAALTHAIAEALSPSTSPHTQLSSGGSPDTVRGSRTVSPHSPLPNQLSSPNLSHMQHAASASTDGSKDDGGSPRTTHTATTNAPTVGGSSEAGSVSSGEATGNKGGVKVVERKEDAAETRKRLWGEPWGERVARMRRNSPYGTLKSWRLQSVIVKGGDDLRQELLACQLISQFKHIFDEARLPLWLRPYDILPTSSTSGIIEYIADTSSVDTLKKNFETDSLARVFEKAFGDNLYQAKKNFIESHAAYSLVSYFLNVKDRHNANLLLDSEGHLIHIDFGYMLSNSPGNVNFEGAPFKLTREYLEVMDNECSDNYEYFRTLIIRGFLEVRKHSDRLLLLVQMMLSATRMPCLSAGGAEWTFNSMKDRFLLSLTEDQCIEKIVDLIDTSVNNWRSVQYDKFQWWTNGIL</sequence>
<dbReference type="Pfam" id="PF00454">
    <property type="entry name" value="PI3_PI4_kinase"/>
    <property type="match status" value="1"/>
</dbReference>
<dbReference type="InterPro" id="IPR049160">
    <property type="entry name" value="PI4KB-PIK1_PIK"/>
</dbReference>
<evidence type="ECO:0000256" key="5">
    <source>
        <dbReference type="SAM" id="MobiDB-lite"/>
    </source>
</evidence>
<dbReference type="PROSITE" id="PS00915">
    <property type="entry name" value="PI3_4_KINASE_1"/>
    <property type="match status" value="1"/>
</dbReference>
<accession>A0A0G4EMT0</accession>
<dbReference type="InterPro" id="IPR011009">
    <property type="entry name" value="Kinase-like_dom_sf"/>
</dbReference>
<dbReference type="InterPro" id="IPR015433">
    <property type="entry name" value="PI3/4_kinase"/>
</dbReference>
<dbReference type="OMA" id="YNCIVND"/>
<dbReference type="PhylomeDB" id="A0A0G4EMT0"/>
<dbReference type="Gene3D" id="1.25.40.70">
    <property type="entry name" value="Phosphatidylinositol 3-kinase, accessory domain (PIK)"/>
    <property type="match status" value="1"/>
</dbReference>
<dbReference type="EC" id="2.7.1.67" evidence="2"/>
<feature type="compositionally biased region" description="Pro residues" evidence="5">
    <location>
        <begin position="518"/>
        <end position="538"/>
    </location>
</feature>
<comment type="catalytic activity">
    <reaction evidence="1">
        <text>a 1,2-diacyl-sn-glycero-3-phospho-(1D-myo-inositol) + ATP = a 1,2-diacyl-sn-glycero-3-phospho-(1D-myo-inositol 4-phosphate) + ADP + H(+)</text>
        <dbReference type="Rhea" id="RHEA:19877"/>
        <dbReference type="ChEBI" id="CHEBI:15378"/>
        <dbReference type="ChEBI" id="CHEBI:30616"/>
        <dbReference type="ChEBI" id="CHEBI:57880"/>
        <dbReference type="ChEBI" id="CHEBI:58178"/>
        <dbReference type="ChEBI" id="CHEBI:456216"/>
        <dbReference type="EC" id="2.7.1.67"/>
    </reaction>
</comment>
<reference evidence="8 9" key="1">
    <citation type="submission" date="2014-11" db="EMBL/GenBank/DDBJ databases">
        <authorList>
            <person name="Zhu J."/>
            <person name="Qi W."/>
            <person name="Song R."/>
        </authorList>
    </citation>
    <scope>NUCLEOTIDE SEQUENCE [LARGE SCALE GENOMIC DNA]</scope>
</reference>
<evidence type="ECO:0000256" key="2">
    <source>
        <dbReference type="ARBA" id="ARBA00012169"/>
    </source>
</evidence>
<dbReference type="Gene3D" id="1.10.1070.11">
    <property type="entry name" value="Phosphatidylinositol 3-/4-kinase, catalytic domain"/>
    <property type="match status" value="1"/>
</dbReference>
<feature type="compositionally biased region" description="Basic and acidic residues" evidence="5">
    <location>
        <begin position="262"/>
        <end position="271"/>
    </location>
</feature>
<feature type="compositionally biased region" description="Low complexity" evidence="5">
    <location>
        <begin position="779"/>
        <end position="806"/>
    </location>
</feature>
<dbReference type="GO" id="GO:0016020">
    <property type="term" value="C:membrane"/>
    <property type="evidence" value="ECO:0007669"/>
    <property type="project" value="TreeGrafter"/>
</dbReference>
<dbReference type="Proteomes" id="UP000041254">
    <property type="component" value="Unassembled WGS sequence"/>
</dbReference>
<dbReference type="InterPro" id="IPR001263">
    <property type="entry name" value="PI3K_accessory_dom"/>
</dbReference>
<dbReference type="InterPro" id="IPR042236">
    <property type="entry name" value="PI3K_accessory_sf"/>
</dbReference>
<feature type="compositionally biased region" description="Polar residues" evidence="5">
    <location>
        <begin position="717"/>
        <end position="768"/>
    </location>
</feature>
<keyword evidence="3" id="KW-0808">Transferase</keyword>
<feature type="compositionally biased region" description="Polar residues" evidence="5">
    <location>
        <begin position="476"/>
        <end position="489"/>
    </location>
</feature>
<evidence type="ECO:0000313" key="9">
    <source>
        <dbReference type="Proteomes" id="UP000041254"/>
    </source>
</evidence>
<evidence type="ECO:0000256" key="4">
    <source>
        <dbReference type="ARBA" id="ARBA00022777"/>
    </source>
</evidence>
<evidence type="ECO:0000256" key="3">
    <source>
        <dbReference type="ARBA" id="ARBA00022679"/>
    </source>
</evidence>
<evidence type="ECO:0000259" key="7">
    <source>
        <dbReference type="PROSITE" id="PS51545"/>
    </source>
</evidence>
<dbReference type="SUPFAM" id="SSF56112">
    <property type="entry name" value="Protein kinase-like (PK-like)"/>
    <property type="match status" value="1"/>
</dbReference>
<dbReference type="Gene3D" id="3.30.1010.10">
    <property type="entry name" value="Phosphatidylinositol 3-kinase Catalytic Subunit, Chain A, domain 4"/>
    <property type="match status" value="1"/>
</dbReference>
<feature type="compositionally biased region" description="Low complexity" evidence="5">
    <location>
        <begin position="27"/>
        <end position="38"/>
    </location>
</feature>